<dbReference type="EMBL" id="CP006608">
    <property type="protein sequence ID" value="AGR57220.1"/>
    <property type="molecule type" value="Genomic_DNA"/>
</dbReference>
<gene>
    <name evidence="1" type="ORF">A464_34</name>
</gene>
<dbReference type="GO" id="GO:0016787">
    <property type="term" value="F:hydrolase activity"/>
    <property type="evidence" value="ECO:0007669"/>
    <property type="project" value="InterPro"/>
</dbReference>
<protein>
    <submittedName>
        <fullName evidence="1">5'-nucleotidase</fullName>
    </submittedName>
</protein>
<dbReference type="InterPro" id="IPR036907">
    <property type="entry name" value="5'-Nucleotdase_C_sf"/>
</dbReference>
<name>S5N498_SALBN</name>
<proteinExistence type="predicted"/>
<dbReference type="eggNOG" id="COG0737">
    <property type="taxonomic scope" value="Bacteria"/>
</dbReference>
<organism evidence="1 2">
    <name type="scientific">Salmonella bongori N268-08</name>
    <dbReference type="NCBI Taxonomy" id="1197719"/>
    <lineage>
        <taxon>Bacteria</taxon>
        <taxon>Pseudomonadati</taxon>
        <taxon>Pseudomonadota</taxon>
        <taxon>Gammaproteobacteria</taxon>
        <taxon>Enterobacterales</taxon>
        <taxon>Enterobacteriaceae</taxon>
        <taxon>Salmonella</taxon>
    </lineage>
</organism>
<dbReference type="HOGENOM" id="CLU_2331998_0_0_6"/>
<dbReference type="AlphaFoldDB" id="S5N498"/>
<sequence length="90" mass="9866">MSVEINGKDLKTMMSHAADPKNGVLHVSKTTKFKHYSTTPLGQRIVEFDIKGKQVAENTFSNATLDSFIGKGSGGFDCTKGKNVKYIKEL</sequence>
<accession>S5N498</accession>
<dbReference type="PATRIC" id="fig|1197719.3.peg.34"/>
<dbReference type="Proteomes" id="UP000015042">
    <property type="component" value="Chromosome"/>
</dbReference>
<evidence type="ECO:0000313" key="2">
    <source>
        <dbReference type="Proteomes" id="UP000015042"/>
    </source>
</evidence>
<evidence type="ECO:0000313" key="1">
    <source>
        <dbReference type="EMBL" id="AGR57220.1"/>
    </source>
</evidence>
<dbReference type="GO" id="GO:0009166">
    <property type="term" value="P:nucleotide catabolic process"/>
    <property type="evidence" value="ECO:0007669"/>
    <property type="project" value="InterPro"/>
</dbReference>
<dbReference type="Gene3D" id="3.90.780.10">
    <property type="entry name" value="5'-Nucleotidase, C-terminal domain"/>
    <property type="match status" value="1"/>
</dbReference>
<dbReference type="SUPFAM" id="SSF55816">
    <property type="entry name" value="5'-nucleotidase (syn. UDP-sugar hydrolase), C-terminal domain"/>
    <property type="match status" value="1"/>
</dbReference>
<dbReference type="KEGG" id="sbz:A464_34"/>
<reference evidence="1 2" key="1">
    <citation type="submission" date="2013-07" db="EMBL/GenBank/DDBJ databases">
        <title>Genome sequence of Salmonella bongori N268-08 - a rare clinical isolate.</title>
        <authorList>
            <person name="Marti R."/>
            <person name="Hagens S."/>
            <person name="Loessner M.J."/>
            <person name="Klumpp J."/>
        </authorList>
    </citation>
    <scope>NUCLEOTIDE SEQUENCE [LARGE SCALE GENOMIC DNA]</scope>
    <source>
        <strain evidence="1 2">N268-08</strain>
    </source>
</reference>